<feature type="domain" description="D-isomer specific 2-hydroxyacid dehydrogenase catalytic" evidence="6">
    <location>
        <begin position="77"/>
        <end position="345"/>
    </location>
</feature>
<evidence type="ECO:0000259" key="6">
    <source>
        <dbReference type="Pfam" id="PF00389"/>
    </source>
</evidence>
<dbReference type="GO" id="GO:0051287">
    <property type="term" value="F:NAD binding"/>
    <property type="evidence" value="ECO:0007669"/>
    <property type="project" value="InterPro"/>
</dbReference>
<evidence type="ECO:0000256" key="1">
    <source>
        <dbReference type="ARBA" id="ARBA00005854"/>
    </source>
</evidence>
<dbReference type="InterPro" id="IPR006140">
    <property type="entry name" value="D-isomer_DH_NAD-bd"/>
</dbReference>
<name>A0A927N2M8_9ACTN</name>
<dbReference type="InterPro" id="IPR036291">
    <property type="entry name" value="NAD(P)-bd_dom_sf"/>
</dbReference>
<feature type="region of interest" description="Disordered" evidence="5">
    <location>
        <begin position="1"/>
        <end position="29"/>
    </location>
</feature>
<dbReference type="EMBL" id="JADBEM010000001">
    <property type="protein sequence ID" value="MBE1607480.1"/>
    <property type="molecule type" value="Genomic_DNA"/>
</dbReference>
<dbReference type="InterPro" id="IPR050857">
    <property type="entry name" value="D-2-hydroxyacid_DH"/>
</dbReference>
<reference evidence="8" key="1">
    <citation type="submission" date="2020-10" db="EMBL/GenBank/DDBJ databases">
        <title>Sequencing the genomes of 1000 actinobacteria strains.</title>
        <authorList>
            <person name="Klenk H.-P."/>
        </authorList>
    </citation>
    <scope>NUCLEOTIDE SEQUENCE</scope>
    <source>
        <strain evidence="8">DSM 45354</strain>
    </source>
</reference>
<keyword evidence="2 4" id="KW-0560">Oxidoreductase</keyword>
<comment type="similarity">
    <text evidence="1 4">Belongs to the D-isomer specific 2-hydroxyacid dehydrogenase family.</text>
</comment>
<accession>A0A927N2M8</accession>
<dbReference type="PANTHER" id="PTHR42789:SF1">
    <property type="entry name" value="D-ISOMER SPECIFIC 2-HYDROXYACID DEHYDROGENASE FAMILY PROTEIN (AFU_ORTHOLOGUE AFUA_6G10090)"/>
    <property type="match status" value="1"/>
</dbReference>
<comment type="caution">
    <text evidence="8">The sequence shown here is derived from an EMBL/GenBank/DDBJ whole genome shotgun (WGS) entry which is preliminary data.</text>
</comment>
<sequence length="366" mass="38637">MSEPSATSGPVVAGTPEEPGGSAAPGKRPVVGVACDAEVREHYLAPDDLARLTAIADVRYADFTGLRSVAAQPPPDADSEAELAKFAAGLDALVVCHGAPRVTERVLAAAPGLAMVGELEGDRFAGRVDVDAADRYGVLVVDTTHGSSYPVAEWALALMVLGMRDVGRWKRRTELTGKRVGLIGFGHIAWRLVELVRPYGVEVLVHDPYSPRELADALGVTFAPLDAVLAGTDVVVCLAPLTPRTRGLLGARELGLLAPGTVFVNVSRGAIVDSVALLARLRRGDVVACLDVHDPEPVPPDAEIRALPNVFLSPHVAGTTVESRTRFFGLMVEEIERLFRGTEPRALLTRRVVAIRDGLAQPGGAA</sequence>
<keyword evidence="3" id="KW-0520">NAD</keyword>
<evidence type="ECO:0000256" key="5">
    <source>
        <dbReference type="SAM" id="MobiDB-lite"/>
    </source>
</evidence>
<gene>
    <name evidence="8" type="ORF">HEB94_004328</name>
</gene>
<dbReference type="RefSeq" id="WP_192751427.1">
    <property type="nucleotide sequence ID" value="NZ_BAABJL010000197.1"/>
</dbReference>
<dbReference type="Proteomes" id="UP000638648">
    <property type="component" value="Unassembled WGS sequence"/>
</dbReference>
<evidence type="ECO:0000256" key="3">
    <source>
        <dbReference type="ARBA" id="ARBA00023027"/>
    </source>
</evidence>
<dbReference type="InterPro" id="IPR006139">
    <property type="entry name" value="D-isomer_2_OHA_DH_cat_dom"/>
</dbReference>
<dbReference type="PANTHER" id="PTHR42789">
    <property type="entry name" value="D-ISOMER SPECIFIC 2-HYDROXYACID DEHYDROGENASE FAMILY PROTEIN (AFU_ORTHOLOGUE AFUA_6G10090)"/>
    <property type="match status" value="1"/>
</dbReference>
<feature type="domain" description="D-isomer specific 2-hydroxyacid dehydrogenase NAD-binding" evidence="7">
    <location>
        <begin position="170"/>
        <end position="317"/>
    </location>
</feature>
<dbReference type="SUPFAM" id="SSF52283">
    <property type="entry name" value="Formate/glycerate dehydrogenase catalytic domain-like"/>
    <property type="match status" value="1"/>
</dbReference>
<evidence type="ECO:0000256" key="4">
    <source>
        <dbReference type="RuleBase" id="RU003719"/>
    </source>
</evidence>
<dbReference type="Pfam" id="PF00389">
    <property type="entry name" value="2-Hacid_dh"/>
    <property type="match status" value="1"/>
</dbReference>
<proteinExistence type="inferred from homology"/>
<evidence type="ECO:0000259" key="7">
    <source>
        <dbReference type="Pfam" id="PF02826"/>
    </source>
</evidence>
<dbReference type="Pfam" id="PF02826">
    <property type="entry name" value="2-Hacid_dh_C"/>
    <property type="match status" value="1"/>
</dbReference>
<evidence type="ECO:0000256" key="2">
    <source>
        <dbReference type="ARBA" id="ARBA00023002"/>
    </source>
</evidence>
<evidence type="ECO:0000313" key="8">
    <source>
        <dbReference type="EMBL" id="MBE1607480.1"/>
    </source>
</evidence>
<keyword evidence="9" id="KW-1185">Reference proteome</keyword>
<dbReference type="PROSITE" id="PS00671">
    <property type="entry name" value="D_2_HYDROXYACID_DH_3"/>
    <property type="match status" value="1"/>
</dbReference>
<dbReference type="GO" id="GO:0016616">
    <property type="term" value="F:oxidoreductase activity, acting on the CH-OH group of donors, NAD or NADP as acceptor"/>
    <property type="evidence" value="ECO:0007669"/>
    <property type="project" value="InterPro"/>
</dbReference>
<evidence type="ECO:0000313" key="9">
    <source>
        <dbReference type="Proteomes" id="UP000638648"/>
    </source>
</evidence>
<organism evidence="8 9">
    <name type="scientific">Actinopolymorpha pittospori</name>
    <dbReference type="NCBI Taxonomy" id="648752"/>
    <lineage>
        <taxon>Bacteria</taxon>
        <taxon>Bacillati</taxon>
        <taxon>Actinomycetota</taxon>
        <taxon>Actinomycetes</taxon>
        <taxon>Propionibacteriales</taxon>
        <taxon>Actinopolymorphaceae</taxon>
        <taxon>Actinopolymorpha</taxon>
    </lineage>
</organism>
<dbReference type="InterPro" id="IPR029753">
    <property type="entry name" value="D-isomer_DH_CS"/>
</dbReference>
<dbReference type="AlphaFoldDB" id="A0A927N2M8"/>
<protein>
    <submittedName>
        <fullName evidence="8">Phosphoglycerate dehydrogenase-like enzyme</fullName>
    </submittedName>
</protein>
<dbReference type="SUPFAM" id="SSF51735">
    <property type="entry name" value="NAD(P)-binding Rossmann-fold domains"/>
    <property type="match status" value="1"/>
</dbReference>
<dbReference type="Gene3D" id="3.40.50.720">
    <property type="entry name" value="NAD(P)-binding Rossmann-like Domain"/>
    <property type="match status" value="2"/>
</dbReference>